<proteinExistence type="predicted"/>
<feature type="coiled-coil region" evidence="1">
    <location>
        <begin position="229"/>
        <end position="262"/>
    </location>
</feature>
<evidence type="ECO:0000256" key="2">
    <source>
        <dbReference type="SAM" id="SignalP"/>
    </source>
</evidence>
<dbReference type="EMBL" id="JAWCUA010000003">
    <property type="protein sequence ID" value="MDU0112432.1"/>
    <property type="molecule type" value="Genomic_DNA"/>
</dbReference>
<dbReference type="RefSeq" id="WP_315946162.1">
    <property type="nucleotide sequence ID" value="NZ_JAWCUA010000003.1"/>
</dbReference>
<feature type="coiled-coil region" evidence="1">
    <location>
        <begin position="165"/>
        <end position="199"/>
    </location>
</feature>
<organism evidence="3 4">
    <name type="scientific">Psychrosphaera aquimarina</name>
    <dbReference type="NCBI Taxonomy" id="2044854"/>
    <lineage>
        <taxon>Bacteria</taxon>
        <taxon>Pseudomonadati</taxon>
        <taxon>Pseudomonadota</taxon>
        <taxon>Gammaproteobacteria</taxon>
        <taxon>Alteromonadales</taxon>
        <taxon>Pseudoalteromonadaceae</taxon>
        <taxon>Psychrosphaera</taxon>
    </lineage>
</organism>
<protein>
    <submittedName>
        <fullName evidence="3">Uncharacterized protein</fullName>
    </submittedName>
</protein>
<evidence type="ECO:0000256" key="1">
    <source>
        <dbReference type="SAM" id="Coils"/>
    </source>
</evidence>
<gene>
    <name evidence="3" type="ORF">RT723_05335</name>
</gene>
<comment type="caution">
    <text evidence="3">The sequence shown here is derived from an EMBL/GenBank/DDBJ whole genome shotgun (WGS) entry which is preliminary data.</text>
</comment>
<feature type="signal peptide" evidence="2">
    <location>
        <begin position="1"/>
        <end position="28"/>
    </location>
</feature>
<evidence type="ECO:0000313" key="3">
    <source>
        <dbReference type="EMBL" id="MDU0112432.1"/>
    </source>
</evidence>
<keyword evidence="1" id="KW-0175">Coiled coil</keyword>
<dbReference type="Proteomes" id="UP001257914">
    <property type="component" value="Unassembled WGS sequence"/>
</dbReference>
<reference evidence="3 4" key="1">
    <citation type="submission" date="2023-10" db="EMBL/GenBank/DDBJ databases">
        <title>Psychrosphaera aquimaarina strain SW33 isolated from seawater.</title>
        <authorList>
            <person name="Bayburt H."/>
            <person name="Kim J.M."/>
            <person name="Choi B.J."/>
            <person name="Jeon C.O."/>
        </authorList>
    </citation>
    <scope>NUCLEOTIDE SEQUENCE [LARGE SCALE GENOMIC DNA]</scope>
    <source>
        <strain evidence="3 4">KCTC 52743</strain>
    </source>
</reference>
<keyword evidence="4" id="KW-1185">Reference proteome</keyword>
<name>A0ABU3QYD8_9GAMM</name>
<keyword evidence="2" id="KW-0732">Signal</keyword>
<feature type="chain" id="PRO_5046079249" evidence="2">
    <location>
        <begin position="29"/>
        <end position="326"/>
    </location>
</feature>
<accession>A0ABU3QYD8</accession>
<evidence type="ECO:0000313" key="4">
    <source>
        <dbReference type="Proteomes" id="UP001257914"/>
    </source>
</evidence>
<sequence>MTILSLPKKVKLAVLSLSALLVGTSLQAATIEQSTLDRIQRDMNIMTKILETSLEQGRERNVRIEGFYLANQGMVFNVDPSHRFHFDMNDRNFAPVMPTAPIAPVVISGDARKYLSEQEIEEIEEEAMAAAESAMEMAEISIDFISDSDWSQYTNKERTEQRVIQKTMRDETRALEREARQLERDVREIERKLRDAEFEGELQDAKESEKVKSLKKEMSKLTDALTKVAGKIQEKSDALRKKAEAIRNKELEKQKKALAETEKVISQTVCDFGSGLRSLPNDQHISFNIEGKVDRLYIFTKQNIMQCGDGKINAAKMLENAIKYSL</sequence>